<dbReference type="AlphaFoldDB" id="A0A0B6TH15"/>
<dbReference type="EMBL" id="CP007790">
    <property type="protein sequence ID" value="AJK69257.1"/>
    <property type="molecule type" value="Genomic_DNA"/>
</dbReference>
<evidence type="ECO:0000256" key="2">
    <source>
        <dbReference type="SAM" id="Phobius"/>
    </source>
</evidence>
<gene>
    <name evidence="5" type="ORF">B840_08295</name>
</gene>
<organism evidence="5 6">
    <name type="scientific">Corynebacterium marinum DSM 44953</name>
    <dbReference type="NCBI Taxonomy" id="1224162"/>
    <lineage>
        <taxon>Bacteria</taxon>
        <taxon>Bacillati</taxon>
        <taxon>Actinomycetota</taxon>
        <taxon>Actinomycetes</taxon>
        <taxon>Mycobacteriales</taxon>
        <taxon>Corynebacteriaceae</taxon>
        <taxon>Corynebacterium</taxon>
    </lineage>
</organism>
<feature type="transmembrane region" description="Helical" evidence="2">
    <location>
        <begin position="249"/>
        <end position="266"/>
    </location>
</feature>
<evidence type="ECO:0000313" key="5">
    <source>
        <dbReference type="EMBL" id="AJK69257.1"/>
    </source>
</evidence>
<accession>A0A0B6TH15</accession>
<name>A0A0B6TH15_9CORY</name>
<dbReference type="InterPro" id="IPR000620">
    <property type="entry name" value="EamA_dom"/>
</dbReference>
<sequence>MRAAPAVMIASSLSLYAGAAVAVGLFDQFPPVVVAWLRIAAAALILLVLHRPGPRSFTRQAVGYGVATLGMNMTFYEAIARLPLGTAVAVEFLGPVLVAAVGSRSVRDWLALALAAVGVVTISGAVWSTAATGLLFALAAGAMWAIYIVVGSRIVGGTDDPRAAMTVGFTSASVLSLPLVWLMWPENVTMPGTQLLGLALGLGVLSAVIPYSLDQVVMRMAGPAGFALLQALLPASAAVLGAIMLGQLLSIAEVLGIVLVIAAIVLRRPAG</sequence>
<dbReference type="KEGG" id="cmq:B840_08295"/>
<evidence type="ECO:0000313" key="6">
    <source>
        <dbReference type="Proteomes" id="UP000031928"/>
    </source>
</evidence>
<dbReference type="Proteomes" id="UP000031928">
    <property type="component" value="Chromosome"/>
</dbReference>
<feature type="transmembrane region" description="Helical" evidence="2">
    <location>
        <begin position="195"/>
        <end position="213"/>
    </location>
</feature>
<keyword evidence="2" id="KW-1133">Transmembrane helix</keyword>
<evidence type="ECO:0000259" key="4">
    <source>
        <dbReference type="Pfam" id="PF00892"/>
    </source>
</evidence>
<comment type="similarity">
    <text evidence="1">Belongs to the EamA transporter family.</text>
</comment>
<keyword evidence="3" id="KW-0732">Signal</keyword>
<feature type="transmembrane region" description="Helical" evidence="2">
    <location>
        <begin position="109"/>
        <end position="127"/>
    </location>
</feature>
<feature type="transmembrane region" description="Helical" evidence="2">
    <location>
        <begin position="29"/>
        <end position="49"/>
    </location>
</feature>
<dbReference type="GO" id="GO:0016020">
    <property type="term" value="C:membrane"/>
    <property type="evidence" value="ECO:0007669"/>
    <property type="project" value="InterPro"/>
</dbReference>
<feature type="signal peptide" evidence="3">
    <location>
        <begin position="1"/>
        <end position="19"/>
    </location>
</feature>
<reference evidence="5 6" key="1">
    <citation type="submission" date="2014-05" db="EMBL/GenBank/DDBJ databases">
        <title>Complete genome sequence of Corynebacterium marinum DSM 44953.</title>
        <authorList>
            <person name="Schaffert L."/>
            <person name="Albersmeier A."/>
            <person name="Kalinowski J."/>
            <person name="Ruckert C."/>
        </authorList>
    </citation>
    <scope>NUCLEOTIDE SEQUENCE [LARGE SCALE GENOMIC DNA]</scope>
    <source>
        <strain evidence="5 6">DSM 44953</strain>
    </source>
</reference>
<feature type="chain" id="PRO_5039230240" description="EamA domain-containing protein" evidence="3">
    <location>
        <begin position="20"/>
        <end position="271"/>
    </location>
</feature>
<dbReference type="RefSeq" id="WP_042621752.1">
    <property type="nucleotide sequence ID" value="NZ_CP007790.1"/>
</dbReference>
<dbReference type="HOGENOM" id="CLU_057295_0_0_11"/>
<feature type="transmembrane region" description="Helical" evidence="2">
    <location>
        <begin position="133"/>
        <end position="151"/>
    </location>
</feature>
<feature type="transmembrane region" description="Helical" evidence="2">
    <location>
        <begin position="163"/>
        <end position="183"/>
    </location>
</feature>
<dbReference type="SUPFAM" id="SSF103481">
    <property type="entry name" value="Multidrug resistance efflux transporter EmrE"/>
    <property type="match status" value="2"/>
</dbReference>
<dbReference type="InterPro" id="IPR037185">
    <property type="entry name" value="EmrE-like"/>
</dbReference>
<evidence type="ECO:0000256" key="3">
    <source>
        <dbReference type="SAM" id="SignalP"/>
    </source>
</evidence>
<feature type="transmembrane region" description="Helical" evidence="2">
    <location>
        <begin position="85"/>
        <end position="102"/>
    </location>
</feature>
<protein>
    <recommendedName>
        <fullName evidence="4">EamA domain-containing protein</fullName>
    </recommendedName>
</protein>
<proteinExistence type="inferred from homology"/>
<dbReference type="Pfam" id="PF00892">
    <property type="entry name" value="EamA"/>
    <property type="match status" value="1"/>
</dbReference>
<keyword evidence="6" id="KW-1185">Reference proteome</keyword>
<keyword evidence="2" id="KW-0472">Membrane</keyword>
<feature type="transmembrane region" description="Helical" evidence="2">
    <location>
        <begin position="225"/>
        <end position="243"/>
    </location>
</feature>
<dbReference type="STRING" id="1224162.B840_08295"/>
<evidence type="ECO:0000256" key="1">
    <source>
        <dbReference type="ARBA" id="ARBA00007362"/>
    </source>
</evidence>
<keyword evidence="2" id="KW-0812">Transmembrane</keyword>
<feature type="domain" description="EamA" evidence="4">
    <location>
        <begin position="132"/>
        <end position="266"/>
    </location>
</feature>